<evidence type="ECO:0000256" key="4">
    <source>
        <dbReference type="ARBA" id="ARBA00023204"/>
    </source>
</evidence>
<protein>
    <submittedName>
        <fullName evidence="7">Uncharacterized protein LOC109727476 isoform X1</fullName>
    </submittedName>
</protein>
<dbReference type="GO" id="GO:0030896">
    <property type="term" value="C:checkpoint clamp complex"/>
    <property type="evidence" value="ECO:0007669"/>
    <property type="project" value="TreeGrafter"/>
</dbReference>
<dbReference type="CDD" id="cd00577">
    <property type="entry name" value="PCNA"/>
    <property type="match status" value="1"/>
</dbReference>
<reference evidence="6" key="1">
    <citation type="journal article" date="2015" name="Nat. Genet.">
        <title>The pineapple genome and the evolution of CAM photosynthesis.</title>
        <authorList>
            <person name="Ming R."/>
            <person name="VanBuren R."/>
            <person name="Wai C.M."/>
            <person name="Tang H."/>
            <person name="Schatz M.C."/>
            <person name="Bowers J.E."/>
            <person name="Lyons E."/>
            <person name="Wang M.L."/>
            <person name="Chen J."/>
            <person name="Biggers E."/>
            <person name="Zhang J."/>
            <person name="Huang L."/>
            <person name="Zhang L."/>
            <person name="Miao W."/>
            <person name="Zhang J."/>
            <person name="Ye Z."/>
            <person name="Miao C."/>
            <person name="Lin Z."/>
            <person name="Wang H."/>
            <person name="Zhou H."/>
            <person name="Yim W.C."/>
            <person name="Priest H.D."/>
            <person name="Zheng C."/>
            <person name="Woodhouse M."/>
            <person name="Edger P.P."/>
            <person name="Guyot R."/>
            <person name="Guo H.B."/>
            <person name="Guo H."/>
            <person name="Zheng G."/>
            <person name="Singh R."/>
            <person name="Sharma A."/>
            <person name="Min X."/>
            <person name="Zheng Y."/>
            <person name="Lee H."/>
            <person name="Gurtowski J."/>
            <person name="Sedlazeck F.J."/>
            <person name="Harkess A."/>
            <person name="McKain M.R."/>
            <person name="Liao Z."/>
            <person name="Fang J."/>
            <person name="Liu J."/>
            <person name="Zhang X."/>
            <person name="Zhang Q."/>
            <person name="Hu W."/>
            <person name="Qin Y."/>
            <person name="Wang K."/>
            <person name="Chen L.Y."/>
            <person name="Shirley N."/>
            <person name="Lin Y.R."/>
            <person name="Liu L.Y."/>
            <person name="Hernandez A.G."/>
            <person name="Wright C.L."/>
            <person name="Bulone V."/>
            <person name="Tuskan G.A."/>
            <person name="Heath K."/>
            <person name="Zee F."/>
            <person name="Moore P.H."/>
            <person name="Sunkar R."/>
            <person name="Leebens-Mack J.H."/>
            <person name="Mockler T."/>
            <person name="Bennetzen J.L."/>
            <person name="Freeling M."/>
            <person name="Sankoff D."/>
            <person name="Paterson A.H."/>
            <person name="Zhu X."/>
            <person name="Yang X."/>
            <person name="Smith J.A."/>
            <person name="Cushman J.C."/>
            <person name="Paull R.E."/>
            <person name="Yu Q."/>
        </authorList>
    </citation>
    <scope>NUCLEOTIDE SEQUENCE [LARGE SCALE GENOMIC DNA]</scope>
    <source>
        <strain evidence="6">cv. F153</strain>
    </source>
</reference>
<dbReference type="InterPro" id="IPR003021">
    <property type="entry name" value="Rad1_Rec1_Rad17"/>
</dbReference>
<dbReference type="GO" id="GO:0000077">
    <property type="term" value="P:DNA damage checkpoint signaling"/>
    <property type="evidence" value="ECO:0007669"/>
    <property type="project" value="InterPro"/>
</dbReference>
<comment type="similarity">
    <text evidence="2">Belongs to the rad1 family.</text>
</comment>
<evidence type="ECO:0000256" key="1">
    <source>
        <dbReference type="ARBA" id="ARBA00004123"/>
    </source>
</evidence>
<dbReference type="Proteomes" id="UP000515123">
    <property type="component" value="Linkage group 22"/>
</dbReference>
<dbReference type="PANTHER" id="PTHR10870:SF0">
    <property type="entry name" value="CELL CYCLE CHECKPOINT PROTEIN RAD1"/>
    <property type="match status" value="1"/>
</dbReference>
<accession>A0A6P5H6U9</accession>
<evidence type="ECO:0000256" key="3">
    <source>
        <dbReference type="ARBA" id="ARBA00022763"/>
    </source>
</evidence>
<name>A0A6P5H6U9_ANACO</name>
<dbReference type="AlphaFoldDB" id="A0A6P5H6U9"/>
<dbReference type="FunFam" id="3.70.10.10:FF:000011">
    <property type="entry name" value="Damaged DNA binding protein"/>
    <property type="match status" value="1"/>
</dbReference>
<keyword evidence="5" id="KW-0539">Nucleus</keyword>
<evidence type="ECO:0000256" key="2">
    <source>
        <dbReference type="ARBA" id="ARBA00010991"/>
    </source>
</evidence>
<keyword evidence="3" id="KW-0227">DNA damage</keyword>
<keyword evidence="6" id="KW-1185">Reference proteome</keyword>
<comment type="subcellular location">
    <subcellularLocation>
        <location evidence="1">Nucleus</location>
    </subcellularLocation>
</comment>
<keyword evidence="4" id="KW-0234">DNA repair</keyword>
<dbReference type="OrthoDB" id="337581at2759"/>
<dbReference type="PANTHER" id="PTHR10870">
    <property type="entry name" value="CELL CYCLE CHECKPOINT PROTEIN RAD1"/>
    <property type="match status" value="1"/>
</dbReference>
<proteinExistence type="inferred from homology"/>
<dbReference type="GO" id="GO:0006281">
    <property type="term" value="P:DNA repair"/>
    <property type="evidence" value="ECO:0007669"/>
    <property type="project" value="UniProtKB-KW"/>
</dbReference>
<sequence length="307" mass="34113">MSSATEDAGGDEAPDLRCQLDCVQGMVDALSSVRWKRHQDAVLELSEHGIVLIVEETGCLQAKVYLKRELFLVYEYAAEGRPRLGLSLGLFVDSLNTFSVPGHNSIIEILYPGPDMQLLLKSVGSLDACFYAEIRTRIPDTISGDYNFQHAGNTPVSFTVKSAVLKEAIDDLEWPGSSIQILLQPDPPSVTFRGEGHGDLQIEFFYYANIDLLIAFQCDRRISYRYKYKFLHATTSNITTSVLKENRGSKVSIGRGGMLKIQHLVSVARSGMQHAYSDAGGLHQPSRIAYIEFFVKPEEDESPINDS</sequence>
<dbReference type="GeneID" id="109727476"/>
<reference evidence="7" key="2">
    <citation type="submission" date="2025-08" db="UniProtKB">
        <authorList>
            <consortium name="RefSeq"/>
        </authorList>
    </citation>
    <scope>IDENTIFICATION</scope>
    <source>
        <tissue evidence="7">Leaf</tissue>
    </source>
</reference>
<evidence type="ECO:0000313" key="7">
    <source>
        <dbReference type="RefSeq" id="XP_020113205.1"/>
    </source>
</evidence>
<dbReference type="RefSeq" id="XP_020113205.1">
    <property type="nucleotide sequence ID" value="XM_020257616.1"/>
</dbReference>
<evidence type="ECO:0000313" key="6">
    <source>
        <dbReference type="Proteomes" id="UP000515123"/>
    </source>
</evidence>
<dbReference type="Pfam" id="PF02144">
    <property type="entry name" value="Rad1"/>
    <property type="match status" value="1"/>
</dbReference>
<dbReference type="SUPFAM" id="SSF55979">
    <property type="entry name" value="DNA clamp"/>
    <property type="match status" value="1"/>
</dbReference>
<dbReference type="InterPro" id="IPR046938">
    <property type="entry name" value="DNA_clamp_sf"/>
</dbReference>
<evidence type="ECO:0000256" key="5">
    <source>
        <dbReference type="ARBA" id="ARBA00023242"/>
    </source>
</evidence>
<gene>
    <name evidence="7" type="primary">LOC109727476</name>
</gene>
<dbReference type="Gene3D" id="3.70.10.10">
    <property type="match status" value="1"/>
</dbReference>
<organism evidence="6 7">
    <name type="scientific">Ananas comosus</name>
    <name type="common">Pineapple</name>
    <name type="synonym">Ananas ananas</name>
    <dbReference type="NCBI Taxonomy" id="4615"/>
    <lineage>
        <taxon>Eukaryota</taxon>
        <taxon>Viridiplantae</taxon>
        <taxon>Streptophyta</taxon>
        <taxon>Embryophyta</taxon>
        <taxon>Tracheophyta</taxon>
        <taxon>Spermatophyta</taxon>
        <taxon>Magnoliopsida</taxon>
        <taxon>Liliopsida</taxon>
        <taxon>Poales</taxon>
        <taxon>Bromeliaceae</taxon>
        <taxon>Bromelioideae</taxon>
        <taxon>Ananas</taxon>
    </lineage>
</organism>